<feature type="domain" description="C2H2-type" evidence="7">
    <location>
        <begin position="99"/>
        <end position="127"/>
    </location>
</feature>
<feature type="domain" description="C2H2-type" evidence="7">
    <location>
        <begin position="1359"/>
        <end position="1386"/>
    </location>
</feature>
<evidence type="ECO:0000313" key="9">
    <source>
        <dbReference type="RefSeq" id="XP_017785890.1"/>
    </source>
</evidence>
<feature type="compositionally biased region" description="Basic and acidic residues" evidence="6">
    <location>
        <begin position="150"/>
        <end position="165"/>
    </location>
</feature>
<reference evidence="9 10" key="1">
    <citation type="submission" date="2025-05" db="UniProtKB">
        <authorList>
            <consortium name="RefSeq"/>
        </authorList>
    </citation>
    <scope>IDENTIFICATION</scope>
    <source>
        <tissue evidence="9 10">Whole Larva</tissue>
    </source>
</reference>
<feature type="region of interest" description="Disordered" evidence="6">
    <location>
        <begin position="808"/>
        <end position="844"/>
    </location>
</feature>
<feature type="domain" description="C2H2-type" evidence="7">
    <location>
        <begin position="1521"/>
        <end position="1548"/>
    </location>
</feature>
<evidence type="ECO:0000313" key="8">
    <source>
        <dbReference type="Proteomes" id="UP000695000"/>
    </source>
</evidence>
<dbReference type="Proteomes" id="UP000695000">
    <property type="component" value="Unplaced"/>
</dbReference>
<dbReference type="GeneID" id="108569018"/>
<dbReference type="SMART" id="SM00355">
    <property type="entry name" value="ZnF_C2H2"/>
    <property type="match status" value="25"/>
</dbReference>
<dbReference type="InterPro" id="IPR013087">
    <property type="entry name" value="Znf_C2H2_type"/>
</dbReference>
<feature type="domain" description="C2H2-type" evidence="7">
    <location>
        <begin position="1070"/>
        <end position="1097"/>
    </location>
</feature>
<name>A0ABM1NGF6_NICVS</name>
<dbReference type="RefSeq" id="XP_017785897.1">
    <property type="nucleotide sequence ID" value="XM_017930408.1"/>
</dbReference>
<feature type="domain" description="C2H2-type" evidence="7">
    <location>
        <begin position="1493"/>
        <end position="1520"/>
    </location>
</feature>
<protein>
    <submittedName>
        <fullName evidence="9 10">Uncharacterized protein LOC108569018 isoform X1</fullName>
    </submittedName>
</protein>
<dbReference type="RefSeq" id="XP_017785890.1">
    <property type="nucleotide sequence ID" value="XM_017930401.1"/>
</dbReference>
<dbReference type="PANTHER" id="PTHR24403:SF67">
    <property type="entry name" value="FI01116P-RELATED"/>
    <property type="match status" value="1"/>
</dbReference>
<gene>
    <name evidence="9 10 11" type="primary">LOC108569018</name>
</gene>
<evidence type="ECO:0000313" key="10">
    <source>
        <dbReference type="RefSeq" id="XP_017785897.1"/>
    </source>
</evidence>
<feature type="compositionally biased region" description="Low complexity" evidence="6">
    <location>
        <begin position="920"/>
        <end position="934"/>
    </location>
</feature>
<evidence type="ECO:0000256" key="6">
    <source>
        <dbReference type="SAM" id="MobiDB-lite"/>
    </source>
</evidence>
<keyword evidence="8" id="KW-1185">Reference proteome</keyword>
<dbReference type="Gene3D" id="3.30.160.60">
    <property type="entry name" value="Classic Zinc Finger"/>
    <property type="match status" value="10"/>
</dbReference>
<feature type="domain" description="C2H2-type" evidence="7">
    <location>
        <begin position="1601"/>
        <end position="1628"/>
    </location>
</feature>
<feature type="domain" description="C2H2-type" evidence="7">
    <location>
        <begin position="1148"/>
        <end position="1170"/>
    </location>
</feature>
<proteinExistence type="predicted"/>
<dbReference type="PROSITE" id="PS00028">
    <property type="entry name" value="ZINC_FINGER_C2H2_1"/>
    <property type="match status" value="7"/>
</dbReference>
<evidence type="ECO:0000256" key="3">
    <source>
        <dbReference type="ARBA" id="ARBA00022771"/>
    </source>
</evidence>
<evidence type="ECO:0000259" key="7">
    <source>
        <dbReference type="PROSITE" id="PS50157"/>
    </source>
</evidence>
<dbReference type="RefSeq" id="XP_017785906.1">
    <property type="nucleotide sequence ID" value="XM_017930417.1"/>
</dbReference>
<organism evidence="8 11">
    <name type="scientific">Nicrophorus vespilloides</name>
    <name type="common">Boreal carrion beetle</name>
    <dbReference type="NCBI Taxonomy" id="110193"/>
    <lineage>
        <taxon>Eukaryota</taxon>
        <taxon>Metazoa</taxon>
        <taxon>Ecdysozoa</taxon>
        <taxon>Arthropoda</taxon>
        <taxon>Hexapoda</taxon>
        <taxon>Insecta</taxon>
        <taxon>Pterygota</taxon>
        <taxon>Neoptera</taxon>
        <taxon>Endopterygota</taxon>
        <taxon>Coleoptera</taxon>
        <taxon>Polyphaga</taxon>
        <taxon>Staphyliniformia</taxon>
        <taxon>Silphidae</taxon>
        <taxon>Nicrophorinae</taxon>
        <taxon>Nicrophorus</taxon>
    </lineage>
</organism>
<dbReference type="InterPro" id="IPR050688">
    <property type="entry name" value="Zinc_finger/UBP_domain"/>
</dbReference>
<evidence type="ECO:0000256" key="4">
    <source>
        <dbReference type="ARBA" id="ARBA00022833"/>
    </source>
</evidence>
<feature type="compositionally biased region" description="Polar residues" evidence="6">
    <location>
        <begin position="1464"/>
        <end position="1479"/>
    </location>
</feature>
<feature type="compositionally biased region" description="Acidic residues" evidence="6">
    <location>
        <begin position="585"/>
        <end position="602"/>
    </location>
</feature>
<keyword evidence="4" id="KW-0862">Zinc</keyword>
<dbReference type="PROSITE" id="PS50157">
    <property type="entry name" value="ZINC_FINGER_C2H2_2"/>
    <property type="match status" value="7"/>
</dbReference>
<feature type="region of interest" description="Disordered" evidence="6">
    <location>
        <begin position="122"/>
        <end position="165"/>
    </location>
</feature>
<sequence length="1697" mass="193206">MSVPSMVHRSGDTLVVRSVVSGDALYGSGDDVDNSDSCPPEDNNKSSLSPPSANVSDKDLPECKVKRNYSCGHCEFFTQNPRSYLYHLRDIHSEKIRIYACPKCVYASKHFQKLLRHTKMVHGGSAADSETFRKKRPPPQPVCEGNDESNESHTSTEESQHIPDEDVTHETKLGLKCTVCSFVAKTHVQLNKHEKEEHIKTRFFRCSKCTYVTHMKARYTKHVKYHSMPMIKCDMCDFRTPYKWNLDRHCKNHNGKGAFRCSACNFTADIKQSLTVHEMNHHVPPVGHVAVLGGGRRRNKVGASDTTAAEEAAAAAVTTALQVQLEPEQCEAQPSGERKTVHNKLKIPAKKLKSGQENIEGDFVHPDDIIQHANGNVYIKSKCKRCNYKTAWDIEMARHEERVHGQSLNPIPLPTLKRKPARPVPNLIPIKQPKTEIMSQKDMNEICARSRNSALKDFAKLFNSEDMLKQFTKVPEESSLPKQHKIPHKKQSSFFDSLKEKLPGEAEDLKCRLCGYESKCLTEYSSHQKTCGKESPATMGITSMHKLTSTRCQYCRQRCKSSMYLMMHLKSCPQAIKYFSSVKAEEEEEDEEEEEIADDDEVNNLGIVTEEENSRSSDKEPHPMENRVFVWNTNMVYQPMDAEMEDTNNYESVDEKQEDYIDLSTRTQSPSSECSVVEMLQSTTPIPPPITTTPTPMPTPTPTTDKIPTHGNDISVAQHKRVFKCPHCTFWASTASRFHVHIVGHLNKKPFECSLCSYRSNWRWDITKHIKLKSVRDPAHESAKVLMTDETGRRNYTKYNKYLTEIHVNGGQDNQETSGGMGTRPRQQQQQDLPKVGRAPSTHDFSSLLVSNKGLRPPPPLKPADEFFQKFSSEKKQRISGNGNDGKKTLWQCKKCNFRDPCKDKLLAHVRSHYTQTTTSSSSPSSGAGSPYASGGSGGVLAGIGSLRYSGGPMTIGDFDTEASVGGGGTTRGQAPFRCGHCHQVSNWKHVIQRHCRLKHSGDIKVIVGSKQHQHSDKVFESTTDTSFEEPEDVQQIGSNKCPHCPFSNEDPDEFHIHMEGHSSNRNTPWRCLYCNYAVNQKEDLFQHLKLHGITSPSEFLHKIEKQQQPPAESEPTKRYKCIICPYVTNSKSQFTYHKQFHKPNGQYTCTECSYNVSKRHLLHQHMKVHGINISPQKQNGETIELEEISDEIEEIHPNHYEWQNLPEIPLVWVSKSNKFSKMYKCRYCPHVNLRKVNIQEHEKMHGLREKNPSKGNETEHKCVECNYVCNNAGVLSSHSKVHQGYYGMVHGIVDNTRSDDEQIKEMEHGNIINDENESESMMQQQEEHLYFCSKCPARFLKENEYEIHVGFHGARLAHRCESCTYTARQKPHLLAHAKVHTNEYQERTNTLLATYSVHPDTPKPELMISPQTDVWIIANLDESVSDVEMDIEYSYSKSRHVPLSGTELFQQKSEAEANEKLQPETSQQARNGNPQFNYPSYLKNGKLKEKRYKCPKCPSVFEKREQLNVHQKLHGSDSQYKCTICDYSVKYYANFQQHQKNHNQELVNHENEEESKASNHMDDKKQMLSCSMCPFSCQQKDELDDHQKGHIAISGISSLFTCEHCDYSVEHIQSLKDHRKVHFMQNKTIGPEAFMVCDQLKLTAKTSDDDDEDDVIYEGGDNDGTISLNLNNNEGEKVFVNTLTGDMVNVKTEFDS</sequence>
<feature type="region of interest" description="Disordered" evidence="6">
    <location>
        <begin position="583"/>
        <end position="605"/>
    </location>
</feature>
<feature type="compositionally biased region" description="Polar residues" evidence="6">
    <location>
        <begin position="45"/>
        <end position="55"/>
    </location>
</feature>
<evidence type="ECO:0000256" key="2">
    <source>
        <dbReference type="ARBA" id="ARBA00022737"/>
    </source>
</evidence>
<feature type="region of interest" description="Disordered" evidence="6">
    <location>
        <begin position="27"/>
        <end position="59"/>
    </location>
</feature>
<evidence type="ECO:0000256" key="5">
    <source>
        <dbReference type="PROSITE-ProRule" id="PRU00042"/>
    </source>
</evidence>
<keyword evidence="1" id="KW-0479">Metal-binding</keyword>
<feature type="region of interest" description="Disordered" evidence="6">
    <location>
        <begin position="915"/>
        <end position="934"/>
    </location>
</feature>
<dbReference type="SUPFAM" id="SSF57667">
    <property type="entry name" value="beta-beta-alpha zinc fingers"/>
    <property type="match status" value="4"/>
</dbReference>
<evidence type="ECO:0000256" key="1">
    <source>
        <dbReference type="ARBA" id="ARBA00022723"/>
    </source>
</evidence>
<dbReference type="PANTHER" id="PTHR24403">
    <property type="entry name" value="ZINC FINGER PROTEIN"/>
    <property type="match status" value="1"/>
</dbReference>
<keyword evidence="2" id="KW-0677">Repeat</keyword>
<dbReference type="InterPro" id="IPR036236">
    <property type="entry name" value="Znf_C2H2_sf"/>
</dbReference>
<keyword evidence="3 5" id="KW-0863">Zinc-finger</keyword>
<accession>A0ABM1NGF6</accession>
<feature type="region of interest" description="Disordered" evidence="6">
    <location>
        <begin position="1455"/>
        <end position="1480"/>
    </location>
</feature>
<evidence type="ECO:0000313" key="11">
    <source>
        <dbReference type="RefSeq" id="XP_017785906.1"/>
    </source>
</evidence>